<keyword evidence="1" id="KW-0547">Nucleotide-binding</keyword>
<dbReference type="Pfam" id="PF00004">
    <property type="entry name" value="AAA"/>
    <property type="match status" value="1"/>
</dbReference>
<sequence>MPLVTTETVLDDLRSRIETGYPLLFLRSWEEERWEHLLAEMLLEMERGLVVWSRTTGLQPPADAQPSAAVSGLDVLREVDRYPEDHVFLLKDFHPELHDATVVRRLRDLVHLLPARRQALLLLDPVARVPLELEKEALVLELPLPQYDDFRAELDSVLADLRRRQPALDLSPDDEDRLIKAVLGLTLEEGRKAWKRALRGQQRLTDQALTALISEKRALASASELLEFYDLDASVDDVGGLDELKEWLRRRALAYSPQAREQGIPLPKGALLLGVQGCGKSLTARATARLLSFPLIRLDISNLLSAERGRSEKNLRDVLQLVESIAPVVLWLDEMEKGFAGLEGDTFSDATMARLVGSFLMWMQEQTKPIFVVATANSITNLPPEMLRRGRFDELFFIDLPNYAERLHILRIHLSRRGWKPERFRLDVLAEKTEGYSGAELEQLVAAAIIDAFGRGQLLSDEDLDRSRRNLVPLSKTMEDKIFALRQWAQDRCRRATSDNRVAQMLDAEQRHGWLDTSDLEPQALPPWAALAQAGQLKAAIVEYVRQGGEVLFPQLVDDLQPYADVAGDQGLAPRSNGNTVLWVGMSQELCERIIELVSARRIYVHPTEVERYRKIQRGLKLPLLGEPTDEKLPRPKWLPASLRTAPHPVHAARLARLGRIRLTSAEAVATSGSHVGAENG</sequence>
<dbReference type="PANTHER" id="PTHR42960:SF1">
    <property type="entry name" value="YCF46 PROTEIN"/>
    <property type="match status" value="1"/>
</dbReference>
<keyword evidence="2" id="KW-0067">ATP-binding</keyword>
<dbReference type="Pfam" id="PF17862">
    <property type="entry name" value="AAA_lid_3"/>
    <property type="match status" value="1"/>
</dbReference>
<dbReference type="AlphaFoldDB" id="A0A7C4QUT3"/>
<dbReference type="GO" id="GO:0005524">
    <property type="term" value="F:ATP binding"/>
    <property type="evidence" value="ECO:0007669"/>
    <property type="project" value="UniProtKB-KW"/>
</dbReference>
<feature type="domain" description="AAA+ ATPase" evidence="5">
    <location>
        <begin position="266"/>
        <end position="402"/>
    </location>
</feature>
<dbReference type="GO" id="GO:0016887">
    <property type="term" value="F:ATP hydrolysis activity"/>
    <property type="evidence" value="ECO:0007669"/>
    <property type="project" value="InterPro"/>
</dbReference>
<dbReference type="EMBL" id="DSVQ01000012">
    <property type="protein sequence ID" value="HGT38950.1"/>
    <property type="molecule type" value="Genomic_DNA"/>
</dbReference>
<dbReference type="InterPro" id="IPR041569">
    <property type="entry name" value="AAA_lid_3"/>
</dbReference>
<dbReference type="InterPro" id="IPR052381">
    <property type="entry name" value="AAA_domain_protein"/>
</dbReference>
<evidence type="ECO:0000256" key="4">
    <source>
        <dbReference type="ARBA" id="ARBA00040480"/>
    </source>
</evidence>
<gene>
    <name evidence="6" type="ORF">ENS64_06760</name>
</gene>
<comment type="caution">
    <text evidence="6">The sequence shown here is derived from an EMBL/GenBank/DDBJ whole genome shotgun (WGS) entry which is preliminary data.</text>
</comment>
<dbReference type="Gene3D" id="3.40.50.300">
    <property type="entry name" value="P-loop containing nucleotide triphosphate hydrolases"/>
    <property type="match status" value="1"/>
</dbReference>
<protein>
    <recommendedName>
        <fullName evidence="4">Uncharacterized AAA domain-containing protein ycf46</fullName>
    </recommendedName>
</protein>
<dbReference type="InterPro" id="IPR003959">
    <property type="entry name" value="ATPase_AAA_core"/>
</dbReference>
<comment type="similarity">
    <text evidence="3">Belongs to the AAA ATPase family. Highly divergent.</text>
</comment>
<dbReference type="InterPro" id="IPR027417">
    <property type="entry name" value="P-loop_NTPase"/>
</dbReference>
<name>A0A7C4QUT3_9PLAN</name>
<evidence type="ECO:0000256" key="3">
    <source>
        <dbReference type="ARBA" id="ARBA00038088"/>
    </source>
</evidence>
<organism evidence="6">
    <name type="scientific">Schlesneria paludicola</name>
    <dbReference type="NCBI Taxonomy" id="360056"/>
    <lineage>
        <taxon>Bacteria</taxon>
        <taxon>Pseudomonadati</taxon>
        <taxon>Planctomycetota</taxon>
        <taxon>Planctomycetia</taxon>
        <taxon>Planctomycetales</taxon>
        <taxon>Planctomycetaceae</taxon>
        <taxon>Schlesneria</taxon>
    </lineage>
</organism>
<evidence type="ECO:0000256" key="2">
    <source>
        <dbReference type="ARBA" id="ARBA00022840"/>
    </source>
</evidence>
<dbReference type="Gene3D" id="1.10.8.60">
    <property type="match status" value="1"/>
</dbReference>
<accession>A0A7C4QUT3</accession>
<reference evidence="6" key="1">
    <citation type="journal article" date="2020" name="mSystems">
        <title>Genome- and Community-Level Interaction Insights into Carbon Utilization and Element Cycling Functions of Hydrothermarchaeota in Hydrothermal Sediment.</title>
        <authorList>
            <person name="Zhou Z."/>
            <person name="Liu Y."/>
            <person name="Xu W."/>
            <person name="Pan J."/>
            <person name="Luo Z.H."/>
            <person name="Li M."/>
        </authorList>
    </citation>
    <scope>NUCLEOTIDE SEQUENCE [LARGE SCALE GENOMIC DNA]</scope>
    <source>
        <strain evidence="6">SpSt-508</strain>
    </source>
</reference>
<evidence type="ECO:0000259" key="5">
    <source>
        <dbReference type="SMART" id="SM00382"/>
    </source>
</evidence>
<dbReference type="InterPro" id="IPR003593">
    <property type="entry name" value="AAA+_ATPase"/>
</dbReference>
<dbReference type="SUPFAM" id="SSF52540">
    <property type="entry name" value="P-loop containing nucleoside triphosphate hydrolases"/>
    <property type="match status" value="1"/>
</dbReference>
<proteinExistence type="inferred from homology"/>
<dbReference type="SMART" id="SM00382">
    <property type="entry name" value="AAA"/>
    <property type="match status" value="1"/>
</dbReference>
<dbReference type="PANTHER" id="PTHR42960">
    <property type="entry name" value="YCF46 PROTEIN"/>
    <property type="match status" value="1"/>
</dbReference>
<evidence type="ECO:0000313" key="6">
    <source>
        <dbReference type="EMBL" id="HGT38950.1"/>
    </source>
</evidence>
<evidence type="ECO:0000256" key="1">
    <source>
        <dbReference type="ARBA" id="ARBA00022741"/>
    </source>
</evidence>